<feature type="coiled-coil region" evidence="6">
    <location>
        <begin position="38"/>
        <end position="65"/>
    </location>
</feature>
<evidence type="ECO:0000256" key="1">
    <source>
        <dbReference type="ARBA" id="ARBA00004123"/>
    </source>
</evidence>
<evidence type="ECO:0008006" key="9">
    <source>
        <dbReference type="Google" id="ProtNLM"/>
    </source>
</evidence>
<name>A0AAV7RAK2_PLEWA</name>
<reference evidence="7" key="1">
    <citation type="journal article" date="2022" name="bioRxiv">
        <title>Sequencing and chromosome-scale assembly of the giantPleurodeles waltlgenome.</title>
        <authorList>
            <person name="Brown T."/>
            <person name="Elewa A."/>
            <person name="Iarovenko S."/>
            <person name="Subramanian E."/>
            <person name="Araus A.J."/>
            <person name="Petzold A."/>
            <person name="Susuki M."/>
            <person name="Suzuki K.-i.T."/>
            <person name="Hayashi T."/>
            <person name="Toyoda A."/>
            <person name="Oliveira C."/>
            <person name="Osipova E."/>
            <person name="Leigh N.D."/>
            <person name="Simon A."/>
            <person name="Yun M.H."/>
        </authorList>
    </citation>
    <scope>NUCLEOTIDE SEQUENCE</scope>
    <source>
        <strain evidence="7">20211129_DDA</strain>
        <tissue evidence="7">Liver</tissue>
    </source>
</reference>
<dbReference type="CDD" id="cd22589">
    <property type="entry name" value="geminin_CC"/>
    <property type="match status" value="1"/>
</dbReference>
<keyword evidence="5" id="KW-0131">Cell cycle</keyword>
<dbReference type="PANTHER" id="PTHR13372:SF4">
    <property type="entry name" value="GEMININ"/>
    <property type="match status" value="1"/>
</dbReference>
<proteinExistence type="inferred from homology"/>
<keyword evidence="4" id="KW-0539">Nucleus</keyword>
<organism evidence="7 8">
    <name type="scientific">Pleurodeles waltl</name>
    <name type="common">Iberian ribbed newt</name>
    <dbReference type="NCBI Taxonomy" id="8319"/>
    <lineage>
        <taxon>Eukaryota</taxon>
        <taxon>Metazoa</taxon>
        <taxon>Chordata</taxon>
        <taxon>Craniata</taxon>
        <taxon>Vertebrata</taxon>
        <taxon>Euteleostomi</taxon>
        <taxon>Amphibia</taxon>
        <taxon>Batrachia</taxon>
        <taxon>Caudata</taxon>
        <taxon>Salamandroidea</taxon>
        <taxon>Salamandridae</taxon>
        <taxon>Pleurodelinae</taxon>
        <taxon>Pleurodeles</taxon>
    </lineage>
</organism>
<accession>A0AAV7RAK2</accession>
<dbReference type="SUPFAM" id="SSF111469">
    <property type="entry name" value="Geminin coiled-coil domain"/>
    <property type="match status" value="1"/>
</dbReference>
<gene>
    <name evidence="7" type="ORF">NDU88_002159</name>
</gene>
<sequence length="92" mass="10707">MISDEVYNRMVKETPSAQYWKELAEERKNALYEGLQENEKLHKDIEVKDSEIACLKEENDELAELAEHVHFMANMIQRLMGHAPHIGALKNL</sequence>
<evidence type="ECO:0000256" key="5">
    <source>
        <dbReference type="ARBA" id="ARBA00023306"/>
    </source>
</evidence>
<dbReference type="Proteomes" id="UP001066276">
    <property type="component" value="Chromosome 5"/>
</dbReference>
<dbReference type="AlphaFoldDB" id="A0AAV7RAK2"/>
<evidence type="ECO:0000256" key="3">
    <source>
        <dbReference type="ARBA" id="ARBA00023054"/>
    </source>
</evidence>
<dbReference type="GO" id="GO:0008156">
    <property type="term" value="P:negative regulation of DNA replication"/>
    <property type="evidence" value="ECO:0007669"/>
    <property type="project" value="TreeGrafter"/>
</dbReference>
<comment type="similarity">
    <text evidence="2">Belongs to the geminin family.</text>
</comment>
<protein>
    <recommendedName>
        <fullName evidence="9">Geminin</fullName>
    </recommendedName>
</protein>
<dbReference type="GO" id="GO:0045786">
    <property type="term" value="P:negative regulation of cell cycle"/>
    <property type="evidence" value="ECO:0007669"/>
    <property type="project" value="TreeGrafter"/>
</dbReference>
<evidence type="ECO:0000313" key="8">
    <source>
        <dbReference type="Proteomes" id="UP001066276"/>
    </source>
</evidence>
<keyword evidence="8" id="KW-1185">Reference proteome</keyword>
<comment type="caution">
    <text evidence="7">The sequence shown here is derived from an EMBL/GenBank/DDBJ whole genome shotgun (WGS) entry which is preliminary data.</text>
</comment>
<dbReference type="FunFam" id="1.20.5.1180:FF:000001">
    <property type="entry name" value="Truncated geminin"/>
    <property type="match status" value="1"/>
</dbReference>
<evidence type="ECO:0000256" key="2">
    <source>
        <dbReference type="ARBA" id="ARBA00007979"/>
    </source>
</evidence>
<comment type="subcellular location">
    <subcellularLocation>
        <location evidence="1">Nucleus</location>
    </subcellularLocation>
</comment>
<dbReference type="EMBL" id="JANPWB010000009">
    <property type="protein sequence ID" value="KAJ1149349.1"/>
    <property type="molecule type" value="Genomic_DNA"/>
</dbReference>
<dbReference type="PANTHER" id="PTHR13372">
    <property type="entry name" value="GEMININ"/>
    <property type="match status" value="1"/>
</dbReference>
<dbReference type="GO" id="GO:0005634">
    <property type="term" value="C:nucleus"/>
    <property type="evidence" value="ECO:0007669"/>
    <property type="project" value="UniProtKB-SubCell"/>
</dbReference>
<evidence type="ECO:0000256" key="4">
    <source>
        <dbReference type="ARBA" id="ARBA00023242"/>
    </source>
</evidence>
<keyword evidence="3 6" id="KW-0175">Coiled coil</keyword>
<dbReference type="InterPro" id="IPR022786">
    <property type="entry name" value="Geminin/Multicilin"/>
</dbReference>
<evidence type="ECO:0000313" key="7">
    <source>
        <dbReference type="EMBL" id="KAJ1149349.1"/>
    </source>
</evidence>
<evidence type="ECO:0000256" key="6">
    <source>
        <dbReference type="SAM" id="Coils"/>
    </source>
</evidence>
<dbReference type="Pfam" id="PF07412">
    <property type="entry name" value="Geminin"/>
    <property type="match status" value="1"/>
</dbReference>
<dbReference type="Gene3D" id="1.20.5.1180">
    <property type="entry name" value="Geminin coiled-coil domain"/>
    <property type="match status" value="1"/>
</dbReference>